<dbReference type="Pfam" id="PF04972">
    <property type="entry name" value="BON"/>
    <property type="match status" value="1"/>
</dbReference>
<organism evidence="3 4">
    <name type="scientific">Burkholderia ambifaria IOP40-10</name>
    <dbReference type="NCBI Taxonomy" id="396596"/>
    <lineage>
        <taxon>Bacteria</taxon>
        <taxon>Pseudomonadati</taxon>
        <taxon>Pseudomonadota</taxon>
        <taxon>Betaproteobacteria</taxon>
        <taxon>Burkholderiales</taxon>
        <taxon>Burkholderiaceae</taxon>
        <taxon>Burkholderia</taxon>
        <taxon>Burkholderia cepacia complex</taxon>
    </lineage>
</organism>
<evidence type="ECO:0000313" key="3">
    <source>
        <dbReference type="EMBL" id="EDT00339.1"/>
    </source>
</evidence>
<comment type="caution">
    <text evidence="3">The sequence shown here is derived from an EMBL/GenBank/DDBJ whole genome shotgun (WGS) entry which is preliminary data.</text>
</comment>
<proteinExistence type="predicted"/>
<protein>
    <submittedName>
        <fullName evidence="3">Transport-associated</fullName>
    </submittedName>
</protein>
<name>B1FQ34_9BURK</name>
<feature type="transmembrane region" description="Helical" evidence="1">
    <location>
        <begin position="30"/>
        <end position="47"/>
    </location>
</feature>
<dbReference type="Proteomes" id="UP000005463">
    <property type="component" value="Unassembled WGS sequence"/>
</dbReference>
<evidence type="ECO:0000256" key="1">
    <source>
        <dbReference type="SAM" id="Phobius"/>
    </source>
</evidence>
<keyword evidence="1" id="KW-0812">Transmembrane</keyword>
<dbReference type="PATRIC" id="fig|396596.7.peg.1066"/>
<reference evidence="3 4" key="1">
    <citation type="submission" date="2008-03" db="EMBL/GenBank/DDBJ databases">
        <title>Sequencing of the draft genome and assembly of Burkholderia ambifaria IOP40-10.</title>
        <authorList>
            <consortium name="US DOE Joint Genome Institute (JGI-PGF)"/>
            <person name="Copeland A."/>
            <person name="Lucas S."/>
            <person name="Lapidus A."/>
            <person name="Glavina del Rio T."/>
            <person name="Dalin E."/>
            <person name="Tice H."/>
            <person name="Bruce D."/>
            <person name="Goodwin L."/>
            <person name="Pitluck S."/>
            <person name="Larimer F."/>
            <person name="Land M.L."/>
            <person name="Hauser L."/>
            <person name="Tiedje J."/>
            <person name="Richardson P."/>
        </authorList>
    </citation>
    <scope>NUCLEOTIDE SEQUENCE [LARGE SCALE GENOMIC DNA]</scope>
    <source>
        <strain evidence="3 4">IOP40-10</strain>
    </source>
</reference>
<gene>
    <name evidence="3" type="ORF">BamIOP4010DRAFT_6145</name>
</gene>
<dbReference type="Gene3D" id="3.30.1340.30">
    <property type="match status" value="1"/>
</dbReference>
<keyword evidence="1" id="KW-0472">Membrane</keyword>
<sequence>MLLVTTKPGGSGYLDYGAPMTSRTRSNNPLLNLAVAVACGAAAMYFFDPASGRRRRAYVRDKAAASRHDVLHYANTQAKRAADRARGAIAGLRADWLAGDADDVVVAERVRAALGHLVGRARDVDVSVSHGHVRLSGQVEEAERHAIVDGIAAVHGVKAVEDAMGARSEYKAPPGGPVH</sequence>
<dbReference type="InterPro" id="IPR007055">
    <property type="entry name" value="BON_dom"/>
</dbReference>
<evidence type="ECO:0000313" key="4">
    <source>
        <dbReference type="Proteomes" id="UP000005463"/>
    </source>
</evidence>
<accession>B1FQ34</accession>
<dbReference type="EMBL" id="ABLC01000301">
    <property type="protein sequence ID" value="EDT00339.1"/>
    <property type="molecule type" value="Genomic_DNA"/>
</dbReference>
<keyword evidence="1" id="KW-1133">Transmembrane helix</keyword>
<feature type="domain" description="BON" evidence="2">
    <location>
        <begin position="102"/>
        <end position="168"/>
    </location>
</feature>
<dbReference type="PROSITE" id="PS50914">
    <property type="entry name" value="BON"/>
    <property type="match status" value="1"/>
</dbReference>
<evidence type="ECO:0000259" key="2">
    <source>
        <dbReference type="PROSITE" id="PS50914"/>
    </source>
</evidence>
<dbReference type="AlphaFoldDB" id="B1FQ34"/>